<protein>
    <submittedName>
        <fullName evidence="1">Uncharacterized protein</fullName>
    </submittedName>
</protein>
<organism evidence="1">
    <name type="scientific">Siphoviridae sp. ctvok7</name>
    <dbReference type="NCBI Taxonomy" id="2827596"/>
    <lineage>
        <taxon>Viruses</taxon>
        <taxon>Duplodnaviria</taxon>
        <taxon>Heunggongvirae</taxon>
        <taxon>Uroviricota</taxon>
        <taxon>Caudoviricetes</taxon>
    </lineage>
</organism>
<dbReference type="EMBL" id="BK015871">
    <property type="protein sequence ID" value="DAD70910.1"/>
    <property type="molecule type" value="Genomic_DNA"/>
</dbReference>
<proteinExistence type="predicted"/>
<evidence type="ECO:0000313" key="1">
    <source>
        <dbReference type="EMBL" id="DAD70910.1"/>
    </source>
</evidence>
<accession>A0A8S5LLS6</accession>
<name>A0A8S5LLS6_9CAUD</name>
<sequence length="98" mass="11669">MMEKTWEPAVRWIGEEEAPYRQKNVQLPPRPCLKCKSENGCQKCSRYRLWVGGCLQIIRRLFLLPVEKKPDPCINCRSLDVCRNFGNTCPERRRWEND</sequence>
<reference evidence="1" key="1">
    <citation type="journal article" date="2021" name="Proc. Natl. Acad. Sci. U.S.A.">
        <title>A Catalog of Tens of Thousands of Viruses from Human Metagenomes Reveals Hidden Associations with Chronic Diseases.</title>
        <authorList>
            <person name="Tisza M.J."/>
            <person name="Buck C.B."/>
        </authorList>
    </citation>
    <scope>NUCLEOTIDE SEQUENCE</scope>
    <source>
        <strain evidence="1">Ctvok7</strain>
    </source>
</reference>